<dbReference type="EMBL" id="ML208462">
    <property type="protein sequence ID" value="TFK64754.1"/>
    <property type="molecule type" value="Genomic_DNA"/>
</dbReference>
<sequence>MVKNKKNKSGSSAKKTRARAKRAGAGHTTGSASTVQLPTNSKPSHSPPGNEAELSCNIPGYDWEEREVSPQSATSVFDRIDERDVFLGVRVPYFEKNAGYFFFYYTAQTHDESKSKPTNQCTVPKLEMLKPVNIWYGYRVTTCSYPHQRYALSTADPPCVIALRSFVLGAARQILALSPRWPPQQLSISVCTNRSLAVCLIGNCR</sequence>
<organism evidence="1 2">
    <name type="scientific">Pluteus cervinus</name>
    <dbReference type="NCBI Taxonomy" id="181527"/>
    <lineage>
        <taxon>Eukaryota</taxon>
        <taxon>Fungi</taxon>
        <taxon>Dikarya</taxon>
        <taxon>Basidiomycota</taxon>
        <taxon>Agaricomycotina</taxon>
        <taxon>Agaricomycetes</taxon>
        <taxon>Agaricomycetidae</taxon>
        <taxon>Agaricales</taxon>
        <taxon>Pluteineae</taxon>
        <taxon>Pluteaceae</taxon>
        <taxon>Pluteus</taxon>
    </lineage>
</organism>
<reference evidence="1 2" key="1">
    <citation type="journal article" date="2019" name="Nat. Ecol. Evol.">
        <title>Megaphylogeny resolves global patterns of mushroom evolution.</title>
        <authorList>
            <person name="Varga T."/>
            <person name="Krizsan K."/>
            <person name="Foldi C."/>
            <person name="Dima B."/>
            <person name="Sanchez-Garcia M."/>
            <person name="Sanchez-Ramirez S."/>
            <person name="Szollosi G.J."/>
            <person name="Szarkandi J.G."/>
            <person name="Papp V."/>
            <person name="Albert L."/>
            <person name="Andreopoulos W."/>
            <person name="Angelini C."/>
            <person name="Antonin V."/>
            <person name="Barry K.W."/>
            <person name="Bougher N.L."/>
            <person name="Buchanan P."/>
            <person name="Buyck B."/>
            <person name="Bense V."/>
            <person name="Catcheside P."/>
            <person name="Chovatia M."/>
            <person name="Cooper J."/>
            <person name="Damon W."/>
            <person name="Desjardin D."/>
            <person name="Finy P."/>
            <person name="Geml J."/>
            <person name="Haridas S."/>
            <person name="Hughes K."/>
            <person name="Justo A."/>
            <person name="Karasinski D."/>
            <person name="Kautmanova I."/>
            <person name="Kiss B."/>
            <person name="Kocsube S."/>
            <person name="Kotiranta H."/>
            <person name="LaButti K.M."/>
            <person name="Lechner B.E."/>
            <person name="Liimatainen K."/>
            <person name="Lipzen A."/>
            <person name="Lukacs Z."/>
            <person name="Mihaltcheva S."/>
            <person name="Morgado L.N."/>
            <person name="Niskanen T."/>
            <person name="Noordeloos M.E."/>
            <person name="Ohm R.A."/>
            <person name="Ortiz-Santana B."/>
            <person name="Ovrebo C."/>
            <person name="Racz N."/>
            <person name="Riley R."/>
            <person name="Savchenko A."/>
            <person name="Shiryaev A."/>
            <person name="Soop K."/>
            <person name="Spirin V."/>
            <person name="Szebenyi C."/>
            <person name="Tomsovsky M."/>
            <person name="Tulloss R.E."/>
            <person name="Uehling J."/>
            <person name="Grigoriev I.V."/>
            <person name="Vagvolgyi C."/>
            <person name="Papp T."/>
            <person name="Martin F.M."/>
            <person name="Miettinen O."/>
            <person name="Hibbett D.S."/>
            <person name="Nagy L.G."/>
        </authorList>
    </citation>
    <scope>NUCLEOTIDE SEQUENCE [LARGE SCALE GENOMIC DNA]</scope>
    <source>
        <strain evidence="1 2">NL-1719</strain>
    </source>
</reference>
<evidence type="ECO:0000313" key="1">
    <source>
        <dbReference type="EMBL" id="TFK64754.1"/>
    </source>
</evidence>
<keyword evidence="2" id="KW-1185">Reference proteome</keyword>
<dbReference type="Proteomes" id="UP000308600">
    <property type="component" value="Unassembled WGS sequence"/>
</dbReference>
<protein>
    <submittedName>
        <fullName evidence="1">Uncharacterized protein</fullName>
    </submittedName>
</protein>
<accession>A0ACD3AHB4</accession>
<gene>
    <name evidence="1" type="ORF">BDN72DRAFT_924140</name>
</gene>
<name>A0ACD3AHB4_9AGAR</name>
<evidence type="ECO:0000313" key="2">
    <source>
        <dbReference type="Proteomes" id="UP000308600"/>
    </source>
</evidence>
<proteinExistence type="predicted"/>